<feature type="transmembrane region" description="Helical" evidence="1">
    <location>
        <begin position="15"/>
        <end position="35"/>
    </location>
</feature>
<dbReference type="OrthoDB" id="1819208at2"/>
<reference evidence="2 3" key="1">
    <citation type="submission" date="2014-10" db="EMBL/GenBank/DDBJ databases">
        <title>Genome sequence of Clostridium aceticum DSM 1496.</title>
        <authorList>
            <person name="Poehlein A."/>
            <person name="Schiel-Bengelsdorf B."/>
            <person name="Gottschalk G."/>
            <person name="Duerre P."/>
            <person name="Daniel R."/>
        </authorList>
    </citation>
    <scope>NUCLEOTIDE SEQUENCE [LARGE SCALE GENOMIC DNA]</scope>
    <source>
        <strain evidence="2 3">DSM 1496</strain>
    </source>
</reference>
<dbReference type="NCBIfam" id="TIGR02532">
    <property type="entry name" value="IV_pilin_GFxxxE"/>
    <property type="match status" value="1"/>
</dbReference>
<keyword evidence="3" id="KW-1185">Reference proteome</keyword>
<keyword evidence="1" id="KW-0472">Membrane</keyword>
<name>A0A0G3WA75_9CLOT</name>
<dbReference type="PATRIC" id="fig|84022.6.peg.1819"/>
<dbReference type="InterPro" id="IPR012902">
    <property type="entry name" value="N_methyl_site"/>
</dbReference>
<dbReference type="AlphaFoldDB" id="A0A0G3WA75"/>
<proteinExistence type="predicted"/>
<evidence type="ECO:0000313" key="2">
    <source>
        <dbReference type="EMBL" id="AKL95273.1"/>
    </source>
</evidence>
<accession>A0A0G3WA75</accession>
<dbReference type="InterPro" id="IPR045584">
    <property type="entry name" value="Pilin-like"/>
</dbReference>
<dbReference type="EMBL" id="CP009687">
    <property type="protein sequence ID" value="AKL95273.1"/>
    <property type="molecule type" value="Genomic_DNA"/>
</dbReference>
<dbReference type="PROSITE" id="PS00409">
    <property type="entry name" value="PROKAR_NTER_METHYL"/>
    <property type="match status" value="1"/>
</dbReference>
<gene>
    <name evidence="2" type="ORF">CACET_c18250</name>
</gene>
<evidence type="ECO:0000256" key="1">
    <source>
        <dbReference type="SAM" id="Phobius"/>
    </source>
</evidence>
<organism evidence="2 3">
    <name type="scientific">Clostridium aceticum</name>
    <dbReference type="NCBI Taxonomy" id="84022"/>
    <lineage>
        <taxon>Bacteria</taxon>
        <taxon>Bacillati</taxon>
        <taxon>Bacillota</taxon>
        <taxon>Clostridia</taxon>
        <taxon>Eubacteriales</taxon>
        <taxon>Clostridiaceae</taxon>
        <taxon>Clostridium</taxon>
    </lineage>
</organism>
<dbReference type="SUPFAM" id="SSF54523">
    <property type="entry name" value="Pili subunits"/>
    <property type="match status" value="1"/>
</dbReference>
<dbReference type="Gene3D" id="3.30.700.10">
    <property type="entry name" value="Glycoprotein, Type 4 Pilin"/>
    <property type="match status" value="1"/>
</dbReference>
<evidence type="ECO:0000313" key="3">
    <source>
        <dbReference type="Proteomes" id="UP000035704"/>
    </source>
</evidence>
<dbReference type="KEGG" id="cace:CACET_c18250"/>
<protein>
    <submittedName>
        <fullName evidence="2">Prepilin-type N-terminal cleavage/methylation domain-containing protein</fullName>
    </submittedName>
</protein>
<dbReference type="Pfam" id="PF07963">
    <property type="entry name" value="N_methyl"/>
    <property type="match status" value="1"/>
</dbReference>
<dbReference type="RefSeq" id="WP_052661282.1">
    <property type="nucleotide sequence ID" value="NZ_CP009687.1"/>
</dbReference>
<dbReference type="PANTHER" id="PTHR30093">
    <property type="entry name" value="GENERAL SECRETION PATHWAY PROTEIN G"/>
    <property type="match status" value="1"/>
</dbReference>
<dbReference type="Proteomes" id="UP000035704">
    <property type="component" value="Chromosome"/>
</dbReference>
<dbReference type="STRING" id="84022.CACET_c18250"/>
<keyword evidence="1" id="KW-0812">Transmembrane</keyword>
<keyword evidence="1" id="KW-1133">Transmembrane helix</keyword>
<sequence length="157" mass="16000">MLQFFGKKIRNRKGFTLIELIVVIAILGIIAAIAVPRLSGFQETAKINADINNGRLIANNIEVAIAEGKIGISGGDITAASALTAAADGVTKTAGAAVSVAELGTILQTRYFGGSTLPTPKLAGTAFVIVPSGSTFSIHNGTAADVVYPTPAGKYAN</sequence>